<dbReference type="EMBL" id="AEDS01000042">
    <property type="protein sequence ID" value="EFL57987.1"/>
    <property type="molecule type" value="Genomic_DNA"/>
</dbReference>
<sequence>MKAIPVNETAMAAHLKAIESDRILNQINSNIMDAAYELQDFMCDYDESEIRIIVTTDGITAERIEEEEDY</sequence>
<name>E1LBP3_9FIRM</name>
<evidence type="ECO:0000313" key="2">
    <source>
        <dbReference type="Proteomes" id="UP000005942"/>
    </source>
</evidence>
<dbReference type="AlphaFoldDB" id="E1LBP3"/>
<proteinExistence type="predicted"/>
<reference evidence="1 2" key="1">
    <citation type="submission" date="2010-08" db="EMBL/GenBank/DDBJ databases">
        <authorList>
            <person name="Durkin A.S."/>
            <person name="Madupu R."/>
            <person name="Torralba M."/>
            <person name="Gillis M."/>
            <person name="Methe B."/>
            <person name="Sutton G."/>
            <person name="Nelson K.E."/>
        </authorList>
    </citation>
    <scope>NUCLEOTIDE SEQUENCE [LARGE SCALE GENOMIC DNA]</scope>
    <source>
        <strain evidence="1 2">ACS-134-V-Col7a</strain>
    </source>
</reference>
<comment type="caution">
    <text evidence="1">The sequence shown here is derived from an EMBL/GenBank/DDBJ whole genome shotgun (WGS) entry which is preliminary data.</text>
</comment>
<organism evidence="1 2">
    <name type="scientific">Veillonella atypica ACS-134-V-Col7a</name>
    <dbReference type="NCBI Taxonomy" id="866778"/>
    <lineage>
        <taxon>Bacteria</taxon>
        <taxon>Bacillati</taxon>
        <taxon>Bacillota</taxon>
        <taxon>Negativicutes</taxon>
        <taxon>Veillonellales</taxon>
        <taxon>Veillonellaceae</taxon>
        <taxon>Veillonella</taxon>
    </lineage>
</organism>
<dbReference type="Proteomes" id="UP000005942">
    <property type="component" value="Unassembled WGS sequence"/>
</dbReference>
<dbReference type="RefSeq" id="WP_005380406.1">
    <property type="nucleotide sequence ID" value="NZ_AEDS01000042.1"/>
</dbReference>
<accession>E1LBP3</accession>
<gene>
    <name evidence="1" type="ORF">HMPREF9684_0042</name>
</gene>
<protein>
    <submittedName>
        <fullName evidence="1">Uncharacterized protein</fullName>
    </submittedName>
</protein>
<evidence type="ECO:0000313" key="1">
    <source>
        <dbReference type="EMBL" id="EFL57987.1"/>
    </source>
</evidence>